<proteinExistence type="predicted"/>
<feature type="compositionally biased region" description="Pro residues" evidence="1">
    <location>
        <begin position="230"/>
        <end position="242"/>
    </location>
</feature>
<dbReference type="EMBL" id="CP120988">
    <property type="protein sequence ID" value="WLQ57505.1"/>
    <property type="molecule type" value="Genomic_DNA"/>
</dbReference>
<evidence type="ECO:0000313" key="3">
    <source>
        <dbReference type="EMBL" id="WLQ57505.1"/>
    </source>
</evidence>
<gene>
    <name evidence="3" type="ORF">P8A19_19510</name>
</gene>
<dbReference type="Proteomes" id="UP001235744">
    <property type="component" value="Chromosome"/>
</dbReference>
<protein>
    <submittedName>
        <fullName evidence="3">DUF402 domain-containing protein</fullName>
    </submittedName>
</protein>
<reference evidence="3 4" key="1">
    <citation type="submission" date="2023-03" db="EMBL/GenBank/DDBJ databases">
        <title>Isolation and description of six Streptomyces strains from soil environments, able to metabolize different microbial glucans.</title>
        <authorList>
            <person name="Widen T."/>
            <person name="Larsbrink J."/>
        </authorList>
    </citation>
    <scope>NUCLEOTIDE SEQUENCE [LARGE SCALE GENOMIC DNA]</scope>
    <source>
        <strain evidence="3 4">Alt2</strain>
    </source>
</reference>
<evidence type="ECO:0000256" key="1">
    <source>
        <dbReference type="SAM" id="MobiDB-lite"/>
    </source>
</evidence>
<feature type="compositionally biased region" description="Low complexity" evidence="1">
    <location>
        <begin position="243"/>
        <end position="258"/>
    </location>
</feature>
<feature type="region of interest" description="Disordered" evidence="1">
    <location>
        <begin position="1"/>
        <end position="26"/>
    </location>
</feature>
<dbReference type="InterPro" id="IPR035930">
    <property type="entry name" value="FomD-like_sf"/>
</dbReference>
<keyword evidence="4" id="KW-1185">Reference proteome</keyword>
<feature type="domain" description="DUF402" evidence="2">
    <location>
        <begin position="106"/>
        <end position="216"/>
    </location>
</feature>
<evidence type="ECO:0000313" key="4">
    <source>
        <dbReference type="Proteomes" id="UP001235744"/>
    </source>
</evidence>
<evidence type="ECO:0000259" key="2">
    <source>
        <dbReference type="Pfam" id="PF04167"/>
    </source>
</evidence>
<dbReference type="SUPFAM" id="SSF159234">
    <property type="entry name" value="FomD-like"/>
    <property type="match status" value="1"/>
</dbReference>
<accession>A0ABY9IQW4</accession>
<dbReference type="InterPro" id="IPR007295">
    <property type="entry name" value="DUF402"/>
</dbReference>
<dbReference type="Pfam" id="PF04167">
    <property type="entry name" value="DUF402"/>
    <property type="match status" value="1"/>
</dbReference>
<dbReference type="Gene3D" id="2.40.380.10">
    <property type="entry name" value="FomD-like"/>
    <property type="match status" value="1"/>
</dbReference>
<feature type="region of interest" description="Disordered" evidence="1">
    <location>
        <begin position="230"/>
        <end position="258"/>
    </location>
</feature>
<organism evidence="3 4">
    <name type="scientific">Streptomyces poriferorum</name>
    <dbReference type="NCBI Taxonomy" id="2798799"/>
    <lineage>
        <taxon>Bacteria</taxon>
        <taxon>Bacillati</taxon>
        <taxon>Actinomycetota</taxon>
        <taxon>Actinomycetes</taxon>
        <taxon>Kitasatosporales</taxon>
        <taxon>Streptomycetaceae</taxon>
        <taxon>Streptomyces</taxon>
    </lineage>
</organism>
<name>A0ABY9IQW4_9ACTN</name>
<dbReference type="RefSeq" id="WP_306070982.1">
    <property type="nucleotide sequence ID" value="NZ_CP120988.1"/>
</dbReference>
<sequence>MKTGKRDAVCNGAGTGTRTGPATDDTKVDARNHVGSGLSDEPGQILHWNFFIGGHLSASVPVRLVERTPEGQLVWMEKGTPMWCTALPRGTTHLRDIAPHERPTEGYPVVAGRWPMGSALFYQPTGAAHSVLWLFGRRQKFRGWYVNLERRVHHGEDIDIADHELDINVAPDRTWQWKDEDSFAEKTGHPAYWNAEEATAIRTEGNRVARLAEAGTFPFDGSWCDFRPPPAWRTPPRPPVPRHPLLTPATTPTSPHLP</sequence>